<feature type="region of interest" description="Disordered" evidence="1">
    <location>
        <begin position="1"/>
        <end position="35"/>
    </location>
</feature>
<accession>A0ABP5ZVN6</accession>
<evidence type="ECO:0000256" key="1">
    <source>
        <dbReference type="SAM" id="MobiDB-lite"/>
    </source>
</evidence>
<dbReference type="InterPro" id="IPR027417">
    <property type="entry name" value="P-loop_NTPase"/>
</dbReference>
<organism evidence="2 3">
    <name type="scientific">Terrabacter carboxydivorans</name>
    <dbReference type="NCBI Taxonomy" id="619730"/>
    <lineage>
        <taxon>Bacteria</taxon>
        <taxon>Bacillati</taxon>
        <taxon>Actinomycetota</taxon>
        <taxon>Actinomycetes</taxon>
        <taxon>Micrococcales</taxon>
        <taxon>Intrasporangiaceae</taxon>
        <taxon>Terrabacter</taxon>
    </lineage>
</organism>
<proteinExistence type="predicted"/>
<protein>
    <submittedName>
        <fullName evidence="2">ATP-binding protein</fullName>
    </submittedName>
</protein>
<keyword evidence="2" id="KW-0547">Nucleotide-binding</keyword>
<name>A0ABP5ZVN6_9MICO</name>
<feature type="compositionally biased region" description="Basic residues" evidence="1">
    <location>
        <begin position="15"/>
        <end position="32"/>
    </location>
</feature>
<evidence type="ECO:0000313" key="3">
    <source>
        <dbReference type="Proteomes" id="UP001500730"/>
    </source>
</evidence>
<keyword evidence="3" id="KW-1185">Reference proteome</keyword>
<dbReference type="GO" id="GO:0005524">
    <property type="term" value="F:ATP binding"/>
    <property type="evidence" value="ECO:0007669"/>
    <property type="project" value="UniProtKB-KW"/>
</dbReference>
<dbReference type="Gene3D" id="3.40.50.300">
    <property type="entry name" value="P-loop containing nucleotide triphosphate hydrolases"/>
    <property type="match status" value="2"/>
</dbReference>
<comment type="caution">
    <text evidence="2">The sequence shown here is derived from an EMBL/GenBank/DDBJ whole genome shotgun (WGS) entry which is preliminary data.</text>
</comment>
<dbReference type="SUPFAM" id="SSF52540">
    <property type="entry name" value="P-loop containing nucleoside triphosphate hydrolases"/>
    <property type="match status" value="1"/>
</dbReference>
<dbReference type="Proteomes" id="UP001500730">
    <property type="component" value="Unassembled WGS sequence"/>
</dbReference>
<reference evidence="3" key="1">
    <citation type="journal article" date="2019" name="Int. J. Syst. Evol. Microbiol.">
        <title>The Global Catalogue of Microorganisms (GCM) 10K type strain sequencing project: providing services to taxonomists for standard genome sequencing and annotation.</title>
        <authorList>
            <consortium name="The Broad Institute Genomics Platform"/>
            <consortium name="The Broad Institute Genome Sequencing Center for Infectious Disease"/>
            <person name="Wu L."/>
            <person name="Ma J."/>
        </authorList>
    </citation>
    <scope>NUCLEOTIDE SEQUENCE [LARGE SCALE GENOMIC DNA]</scope>
    <source>
        <strain evidence="3">JCM 16259</strain>
    </source>
</reference>
<evidence type="ECO:0000313" key="2">
    <source>
        <dbReference type="EMBL" id="GAA2501595.1"/>
    </source>
</evidence>
<keyword evidence="2" id="KW-0067">ATP-binding</keyword>
<gene>
    <name evidence="2" type="ORF">GCM10009858_44730</name>
</gene>
<sequence length="480" mass="50723">MRAASPASFYAPQGTKRRRGKHERPTGSRRKTPAVVAENVTDSTAFLPAEGEGGPEAGRSYRRLSLPGHRATSDVVAGAYPFLAEGGLGSEGVYVGQDAWSGGGFCFDPWVLYRNGVITNPNCLLAGVVGKGKSCLGKSLATRSIAFGRRVYVPGDPKGEWSVVARAVGGAAIQLGGGSSNRLNPLDPGPRDSALSDAQWSALVTNRRRALVGSLAQSSLGRPLASVEHTALDVALAGAAAAAAEPTLPLVVDLLLEPRASLPGASAADLARDGRDLAHALRRLVAGDLSGLFDGPSTITFDPSLPMVSLDLSQIQGSDQLIAMVMTCASAWMESALSAPDGGQRWVIYDEAWRLMRQPALLARMQSQWKLSRGLGIANLLIVHRLSDLDAVGDAGSEARAMARGLLGDCSTKIVYQQEVSEAPQTALELGLSTAERTQLPDLQRGEGLWRVGQRAFVVRHVATDDELALFDTNIRMQLS</sequence>
<dbReference type="EMBL" id="BAAARE010000034">
    <property type="protein sequence ID" value="GAA2501595.1"/>
    <property type="molecule type" value="Genomic_DNA"/>
</dbReference>